<sequence length="73" mass="8367">MSSTDHQDCLLLLLTALSPLRRSCRSPLGFPPGLYRFSNTESRHDRRSCIYSHLLAKFFDQPSQHPPQNCLAH</sequence>
<evidence type="ECO:0000313" key="1">
    <source>
        <dbReference type="EMBL" id="TBU35742.1"/>
    </source>
</evidence>
<reference evidence="1" key="1">
    <citation type="submission" date="2019-01" db="EMBL/GenBank/DDBJ databases">
        <title>Draft genome sequences of three monokaryotic isolates of the white-rot basidiomycete fungus Dichomitus squalens.</title>
        <authorList>
            <consortium name="DOE Joint Genome Institute"/>
            <person name="Lopez S.C."/>
            <person name="Andreopoulos B."/>
            <person name="Pangilinan J."/>
            <person name="Lipzen A."/>
            <person name="Riley R."/>
            <person name="Ahrendt S."/>
            <person name="Ng V."/>
            <person name="Barry K."/>
            <person name="Daum C."/>
            <person name="Grigoriev I.V."/>
            <person name="Hilden K.S."/>
            <person name="Makela M.R."/>
            <person name="de Vries R.P."/>
        </authorList>
    </citation>
    <scope>NUCLEOTIDE SEQUENCE [LARGE SCALE GENOMIC DNA]</scope>
    <source>
        <strain evidence="1">OM18370.1</strain>
    </source>
</reference>
<proteinExistence type="predicted"/>
<accession>A0A4Q9P8I8</accession>
<gene>
    <name evidence="1" type="ORF">BD311DRAFT_12804</name>
</gene>
<name>A0A4Q9P8I8_9APHY</name>
<dbReference type="AlphaFoldDB" id="A0A4Q9P8I8"/>
<protein>
    <submittedName>
        <fullName evidence="1">Uncharacterized protein</fullName>
    </submittedName>
</protein>
<dbReference type="EMBL" id="ML143386">
    <property type="protein sequence ID" value="TBU35742.1"/>
    <property type="molecule type" value="Genomic_DNA"/>
</dbReference>
<organism evidence="1">
    <name type="scientific">Dichomitus squalens</name>
    <dbReference type="NCBI Taxonomy" id="114155"/>
    <lineage>
        <taxon>Eukaryota</taxon>
        <taxon>Fungi</taxon>
        <taxon>Dikarya</taxon>
        <taxon>Basidiomycota</taxon>
        <taxon>Agaricomycotina</taxon>
        <taxon>Agaricomycetes</taxon>
        <taxon>Polyporales</taxon>
        <taxon>Polyporaceae</taxon>
        <taxon>Dichomitus</taxon>
    </lineage>
</organism>
<dbReference type="Proteomes" id="UP000292957">
    <property type="component" value="Unassembled WGS sequence"/>
</dbReference>